<proteinExistence type="predicted"/>
<keyword evidence="3" id="KW-1185">Reference proteome</keyword>
<organism evidence="2 3">
    <name type="scientific">Pseudoalteromonas ruthenica</name>
    <dbReference type="NCBI Taxonomy" id="151081"/>
    <lineage>
        <taxon>Bacteria</taxon>
        <taxon>Pseudomonadati</taxon>
        <taxon>Pseudomonadota</taxon>
        <taxon>Gammaproteobacteria</taxon>
        <taxon>Alteromonadales</taxon>
        <taxon>Pseudoalteromonadaceae</taxon>
        <taxon>Pseudoalteromonas</taxon>
    </lineage>
</organism>
<keyword evidence="2" id="KW-0808">Transferase</keyword>
<comment type="caution">
    <text evidence="2">The sequence shown here is derived from an EMBL/GenBank/DDBJ whole genome shotgun (WGS) entry which is preliminary data.</text>
</comment>
<sequence length="156" mass="17835">MIKAFMLSLRQYVKTRNGVPMGATHSLRNMLYRAFGAGSFATFWHYWNPIWGYYLSRYIMRPLNIYLPKALAVWITFLFSGALHDLAVSLIKWQLIVFFTPWFGLMGALALVSTPKRLSYTAAPWLVRATTNALLLGVSLMVTFALENLLAQHWAV</sequence>
<protein>
    <submittedName>
        <fullName evidence="2">Acyltransferase</fullName>
    </submittedName>
</protein>
<feature type="transmembrane region" description="Helical" evidence="1">
    <location>
        <begin position="95"/>
        <end position="113"/>
    </location>
</feature>
<keyword evidence="1" id="KW-0472">Membrane</keyword>
<dbReference type="Proteomes" id="UP000033664">
    <property type="component" value="Unassembled WGS sequence"/>
</dbReference>
<feature type="transmembrane region" description="Helical" evidence="1">
    <location>
        <begin position="133"/>
        <end position="151"/>
    </location>
</feature>
<dbReference type="eggNOG" id="ENOG5032UMW">
    <property type="taxonomic scope" value="Bacteria"/>
</dbReference>
<name>A0A0F4PYT2_9GAMM</name>
<dbReference type="GO" id="GO:0016746">
    <property type="term" value="F:acyltransferase activity"/>
    <property type="evidence" value="ECO:0007669"/>
    <property type="project" value="UniProtKB-KW"/>
</dbReference>
<reference evidence="2 3" key="1">
    <citation type="journal article" date="2015" name="BMC Genomics">
        <title>Genome mining reveals unlocked bioactive potential of marine Gram-negative bacteria.</title>
        <authorList>
            <person name="Machado H."/>
            <person name="Sonnenschein E.C."/>
            <person name="Melchiorsen J."/>
            <person name="Gram L."/>
        </authorList>
    </citation>
    <scope>NUCLEOTIDE SEQUENCE [LARGE SCALE GENOMIC DNA]</scope>
    <source>
        <strain evidence="2 3">S3137</strain>
    </source>
</reference>
<dbReference type="AlphaFoldDB" id="A0A0F4PYT2"/>
<evidence type="ECO:0000313" key="3">
    <source>
        <dbReference type="Proteomes" id="UP000033664"/>
    </source>
</evidence>
<keyword evidence="1" id="KW-0812">Transmembrane</keyword>
<evidence type="ECO:0000256" key="1">
    <source>
        <dbReference type="SAM" id="Phobius"/>
    </source>
</evidence>
<dbReference type="EMBL" id="JXXZ01000007">
    <property type="protein sequence ID" value="KJY99953.1"/>
    <property type="molecule type" value="Genomic_DNA"/>
</dbReference>
<keyword evidence="1" id="KW-1133">Transmembrane helix</keyword>
<feature type="transmembrane region" description="Helical" evidence="1">
    <location>
        <begin position="67"/>
        <end position="88"/>
    </location>
</feature>
<dbReference type="PATRIC" id="fig|151081.8.peg.533"/>
<gene>
    <name evidence="2" type="ORF">TW72_08285</name>
</gene>
<keyword evidence="2" id="KW-0012">Acyltransferase</keyword>
<feature type="transmembrane region" description="Helical" evidence="1">
    <location>
        <begin position="30"/>
        <end position="47"/>
    </location>
</feature>
<evidence type="ECO:0000313" key="2">
    <source>
        <dbReference type="EMBL" id="KJY99953.1"/>
    </source>
</evidence>
<accession>A0A0F4PYT2</accession>